<dbReference type="PANTHER" id="PTHR22946">
    <property type="entry name" value="DIENELACTONE HYDROLASE DOMAIN-CONTAINING PROTEIN-RELATED"/>
    <property type="match status" value="1"/>
</dbReference>
<dbReference type="InterPro" id="IPR001375">
    <property type="entry name" value="Peptidase_S9_cat"/>
</dbReference>
<dbReference type="EMBL" id="ABVL01000017">
    <property type="protein sequence ID" value="EDY17767.1"/>
    <property type="molecule type" value="Genomic_DNA"/>
</dbReference>
<dbReference type="InterPro" id="IPR029058">
    <property type="entry name" value="AB_hydrolase_fold"/>
</dbReference>
<name>B4D7B6_9BACT</name>
<evidence type="ECO:0000313" key="4">
    <source>
        <dbReference type="Proteomes" id="UP000005824"/>
    </source>
</evidence>
<protein>
    <recommendedName>
        <fullName evidence="2">Peptidase S9 prolyl oligopeptidase catalytic domain-containing protein</fullName>
    </recommendedName>
</protein>
<dbReference type="Gene3D" id="3.40.50.1820">
    <property type="entry name" value="alpha/beta hydrolase"/>
    <property type="match status" value="1"/>
</dbReference>
<reference evidence="3 4" key="1">
    <citation type="journal article" date="2011" name="J. Bacteriol.">
        <title>Genome sequence of Chthoniobacter flavus Ellin428, an aerobic heterotrophic soil bacterium.</title>
        <authorList>
            <person name="Kant R."/>
            <person name="van Passel M.W."/>
            <person name="Palva A."/>
            <person name="Lucas S."/>
            <person name="Lapidus A."/>
            <person name="Glavina Del Rio T."/>
            <person name="Dalin E."/>
            <person name="Tice H."/>
            <person name="Bruce D."/>
            <person name="Goodwin L."/>
            <person name="Pitluck S."/>
            <person name="Larimer F.W."/>
            <person name="Land M.L."/>
            <person name="Hauser L."/>
            <person name="Sangwan P."/>
            <person name="de Vos W.M."/>
            <person name="Janssen P.H."/>
            <person name="Smidt H."/>
        </authorList>
    </citation>
    <scope>NUCLEOTIDE SEQUENCE [LARGE SCALE GENOMIC DNA]</scope>
    <source>
        <strain evidence="3 4">Ellin428</strain>
    </source>
</reference>
<accession>B4D7B6</accession>
<evidence type="ECO:0000313" key="3">
    <source>
        <dbReference type="EMBL" id="EDY17767.1"/>
    </source>
</evidence>
<feature type="signal peptide" evidence="1">
    <location>
        <begin position="1"/>
        <end position="30"/>
    </location>
</feature>
<keyword evidence="1" id="KW-0732">Signal</keyword>
<dbReference type="InterPro" id="IPR050261">
    <property type="entry name" value="FrsA_esterase"/>
</dbReference>
<dbReference type="eggNOG" id="COG0412">
    <property type="taxonomic scope" value="Bacteria"/>
</dbReference>
<dbReference type="Proteomes" id="UP000005824">
    <property type="component" value="Unassembled WGS sequence"/>
</dbReference>
<dbReference type="AlphaFoldDB" id="B4D7B6"/>
<dbReference type="GO" id="GO:0016787">
    <property type="term" value="F:hydrolase activity"/>
    <property type="evidence" value="ECO:0007669"/>
    <property type="project" value="UniProtKB-KW"/>
</dbReference>
<dbReference type="Pfam" id="PF00326">
    <property type="entry name" value="Peptidase_S9"/>
    <property type="match status" value="1"/>
</dbReference>
<feature type="domain" description="Peptidase S9 prolyl oligopeptidase catalytic" evidence="2">
    <location>
        <begin position="208"/>
        <end position="273"/>
    </location>
</feature>
<evidence type="ECO:0000259" key="2">
    <source>
        <dbReference type="Pfam" id="PF00326"/>
    </source>
</evidence>
<keyword evidence="4" id="KW-1185">Reference proteome</keyword>
<dbReference type="SUPFAM" id="SSF53474">
    <property type="entry name" value="alpha/beta-Hydrolases"/>
    <property type="match status" value="1"/>
</dbReference>
<dbReference type="STRING" id="497964.CfE428DRAFT_4806"/>
<evidence type="ECO:0000256" key="1">
    <source>
        <dbReference type="SAM" id="SignalP"/>
    </source>
</evidence>
<feature type="chain" id="PRO_5002800611" description="Peptidase S9 prolyl oligopeptidase catalytic domain-containing protein" evidence="1">
    <location>
        <begin position="31"/>
        <end position="383"/>
    </location>
</feature>
<gene>
    <name evidence="3" type="ORF">CfE428DRAFT_4806</name>
</gene>
<organism evidence="3 4">
    <name type="scientific">Chthoniobacter flavus Ellin428</name>
    <dbReference type="NCBI Taxonomy" id="497964"/>
    <lineage>
        <taxon>Bacteria</taxon>
        <taxon>Pseudomonadati</taxon>
        <taxon>Verrucomicrobiota</taxon>
        <taxon>Spartobacteria</taxon>
        <taxon>Chthoniobacterales</taxon>
        <taxon>Chthoniobacteraceae</taxon>
        <taxon>Chthoniobacter</taxon>
    </lineage>
</organism>
<comment type="caution">
    <text evidence="3">The sequence shown here is derived from an EMBL/GenBank/DDBJ whole genome shotgun (WGS) entry which is preliminary data.</text>
</comment>
<dbReference type="InParanoid" id="B4D7B6"/>
<sequence>MSPRPRTVLRFSSLPRTACLLGLLASAVLGAEPANPLPADLAPLFQPPADAVEQYGNFRSPLKFADGSEVKTPADWARRRAEIRQHWFDVMGPWPPLLKTPKLTILEKAPRENFTQCRIEVEIAPGRMSAGYLLIPAGQPKFPAVFVPYYDPETSVGLQKELRDFAYQLARRGFVTMAIGSPGGDARKPDIGDAQCQPLSYLAYIATNCAQALANLPEVDATRIGVVGHSYGGKWSMFASCLSEIFACAAWSDPGIVFNEKRSNVNYWDPWYLGLQPGPLRPVGLPDDAHPRTGAYKIMIEQGMDLTELHALMAPRPFLVSGGAEDTLAQWPALNHAIAVNRLLGFEHRVGLSTRPKHDPTPESNEQIYRFFEHFLKPSPKTP</sequence>
<proteinExistence type="predicted"/>